<gene>
    <name evidence="1" type="ORF">GTO91_13790</name>
</gene>
<keyword evidence="2" id="KW-1185">Reference proteome</keyword>
<dbReference type="RefSeq" id="WP_161259311.1">
    <property type="nucleotide sequence ID" value="NZ_WXEY01000019.1"/>
</dbReference>
<accession>A0A845L504</accession>
<protein>
    <submittedName>
        <fullName evidence="1">Uncharacterized protein</fullName>
    </submittedName>
</protein>
<name>A0A845L504_9FIRM</name>
<evidence type="ECO:0000313" key="1">
    <source>
        <dbReference type="EMBL" id="MZP30786.1"/>
    </source>
</evidence>
<proteinExistence type="predicted"/>
<dbReference type="Proteomes" id="UP000463470">
    <property type="component" value="Unassembled WGS sequence"/>
</dbReference>
<sequence>MQKETIDLFQWHVACVRQTGQERPLCATICTQAPPELKPYLKVDSLHREAVVNAGKSPRVVSEPVLPGYILVGLRKQASLLEHLEVFLSGVPLYHTGYKLRPISAAEARFLQSLTQDLSVQVNVKTTDIYSWTVGQSVEVDVPEYGRCRGVVKRIQQSDMLTIWLHGSLATTLGNAAVRLVVQAKAPVACWVPRGKSEVDYDCACAAKDWADLMQPEFFNPDTIPYATKAK</sequence>
<dbReference type="EMBL" id="WXEY01000019">
    <property type="protein sequence ID" value="MZP30786.1"/>
    <property type="molecule type" value="Genomic_DNA"/>
</dbReference>
<dbReference type="AlphaFoldDB" id="A0A845L504"/>
<reference evidence="1 2" key="1">
    <citation type="submission" date="2020-01" db="EMBL/GenBank/DDBJ databases">
        <title>Whole-genome sequence of Heliobacterium undosum DSM 13378.</title>
        <authorList>
            <person name="Kyndt J.A."/>
            <person name="Meyer T.E."/>
        </authorList>
    </citation>
    <scope>NUCLEOTIDE SEQUENCE [LARGE SCALE GENOMIC DNA]</scope>
    <source>
        <strain evidence="1 2">DSM 13378</strain>
    </source>
</reference>
<organism evidence="1 2">
    <name type="scientific">Heliomicrobium undosum</name>
    <dbReference type="NCBI Taxonomy" id="121734"/>
    <lineage>
        <taxon>Bacteria</taxon>
        <taxon>Bacillati</taxon>
        <taxon>Bacillota</taxon>
        <taxon>Clostridia</taxon>
        <taxon>Eubacteriales</taxon>
        <taxon>Heliobacteriaceae</taxon>
        <taxon>Heliomicrobium</taxon>
    </lineage>
</organism>
<dbReference type="OrthoDB" id="2081073at2"/>
<comment type="caution">
    <text evidence="1">The sequence shown here is derived from an EMBL/GenBank/DDBJ whole genome shotgun (WGS) entry which is preliminary data.</text>
</comment>
<evidence type="ECO:0000313" key="2">
    <source>
        <dbReference type="Proteomes" id="UP000463470"/>
    </source>
</evidence>